<keyword evidence="7" id="KW-0732">Signal</keyword>
<dbReference type="PANTHER" id="PTHR33507">
    <property type="entry name" value="INNER MEMBRANE PROTEIN YBBJ"/>
    <property type="match status" value="1"/>
</dbReference>
<dbReference type="Proteomes" id="UP001523550">
    <property type="component" value="Unassembled WGS sequence"/>
</dbReference>
<keyword evidence="4 6" id="KW-0472">Membrane</keyword>
<dbReference type="InterPro" id="IPR029045">
    <property type="entry name" value="ClpP/crotonase-like_dom_sf"/>
</dbReference>
<dbReference type="InterPro" id="IPR002810">
    <property type="entry name" value="NfeD-like_C"/>
</dbReference>
<evidence type="ECO:0000256" key="2">
    <source>
        <dbReference type="ARBA" id="ARBA00022692"/>
    </source>
</evidence>
<dbReference type="SUPFAM" id="SSF141322">
    <property type="entry name" value="NfeD domain-like"/>
    <property type="match status" value="1"/>
</dbReference>
<dbReference type="Pfam" id="PF25145">
    <property type="entry name" value="NfeD1b_N"/>
    <property type="match status" value="1"/>
</dbReference>
<protein>
    <submittedName>
        <fullName evidence="11">Membrane-bound serine protease (ClpP class)</fullName>
    </submittedName>
</protein>
<dbReference type="Pfam" id="PF01957">
    <property type="entry name" value="NfeD"/>
    <property type="match status" value="1"/>
</dbReference>
<organism evidence="11 12">
    <name type="scientific">Natronospira proteinivora</name>
    <dbReference type="NCBI Taxonomy" id="1807133"/>
    <lineage>
        <taxon>Bacteria</taxon>
        <taxon>Pseudomonadati</taxon>
        <taxon>Pseudomonadota</taxon>
        <taxon>Gammaproteobacteria</taxon>
        <taxon>Natronospirales</taxon>
        <taxon>Natronospiraceae</taxon>
        <taxon>Natronospira</taxon>
    </lineage>
</organism>
<feature type="region of interest" description="Disordered" evidence="5">
    <location>
        <begin position="141"/>
        <end position="172"/>
    </location>
</feature>
<dbReference type="Pfam" id="PF24961">
    <property type="entry name" value="NfeD_membrane"/>
    <property type="match status" value="1"/>
</dbReference>
<dbReference type="CDD" id="cd07020">
    <property type="entry name" value="Clp_protease_NfeD_1"/>
    <property type="match status" value="1"/>
</dbReference>
<accession>A0ABT1G920</accession>
<keyword evidence="11" id="KW-0378">Hydrolase</keyword>
<reference evidence="11 12" key="1">
    <citation type="submission" date="2022-03" db="EMBL/GenBank/DDBJ databases">
        <title>Genomic Encyclopedia of Type Strains, Phase III (KMG-III): the genomes of soil and plant-associated and newly described type strains.</title>
        <authorList>
            <person name="Whitman W."/>
        </authorList>
    </citation>
    <scope>NUCLEOTIDE SEQUENCE [LARGE SCALE GENOMIC DNA]</scope>
    <source>
        <strain evidence="11 12">BSker1</strain>
    </source>
</reference>
<evidence type="ECO:0000256" key="6">
    <source>
        <dbReference type="SAM" id="Phobius"/>
    </source>
</evidence>
<proteinExistence type="predicted"/>
<dbReference type="InterPro" id="IPR056738">
    <property type="entry name" value="NfeD1b_N"/>
</dbReference>
<name>A0ABT1G920_9GAMM</name>
<evidence type="ECO:0000259" key="8">
    <source>
        <dbReference type="Pfam" id="PF01957"/>
    </source>
</evidence>
<feature type="signal peptide" evidence="7">
    <location>
        <begin position="1"/>
        <end position="26"/>
    </location>
</feature>
<feature type="transmembrane region" description="Helical" evidence="6">
    <location>
        <begin position="370"/>
        <end position="392"/>
    </location>
</feature>
<feature type="transmembrane region" description="Helical" evidence="6">
    <location>
        <begin position="292"/>
        <end position="310"/>
    </location>
</feature>
<dbReference type="GO" id="GO:0006508">
    <property type="term" value="P:proteolysis"/>
    <property type="evidence" value="ECO:0007669"/>
    <property type="project" value="UniProtKB-KW"/>
</dbReference>
<keyword evidence="11" id="KW-0645">Protease</keyword>
<dbReference type="GO" id="GO:0008233">
    <property type="term" value="F:peptidase activity"/>
    <property type="evidence" value="ECO:0007669"/>
    <property type="project" value="UniProtKB-KW"/>
</dbReference>
<dbReference type="Gene3D" id="2.40.50.140">
    <property type="entry name" value="Nucleic acid-binding proteins"/>
    <property type="match status" value="1"/>
</dbReference>
<dbReference type="InterPro" id="IPR052165">
    <property type="entry name" value="Membrane_assoc_protease"/>
</dbReference>
<dbReference type="RefSeq" id="WP_253445670.1">
    <property type="nucleotide sequence ID" value="NZ_JALJYF010000001.1"/>
</dbReference>
<evidence type="ECO:0000313" key="12">
    <source>
        <dbReference type="Proteomes" id="UP001523550"/>
    </source>
</evidence>
<keyword evidence="3 6" id="KW-1133">Transmembrane helix</keyword>
<evidence type="ECO:0000259" key="10">
    <source>
        <dbReference type="Pfam" id="PF25145"/>
    </source>
</evidence>
<feature type="domain" description="NfeD integral membrane" evidence="9">
    <location>
        <begin position="271"/>
        <end position="387"/>
    </location>
</feature>
<gene>
    <name evidence="11" type="ORF">J2T60_000768</name>
</gene>
<evidence type="ECO:0000313" key="11">
    <source>
        <dbReference type="EMBL" id="MCP1726803.1"/>
    </source>
</evidence>
<evidence type="ECO:0000256" key="7">
    <source>
        <dbReference type="SAM" id="SignalP"/>
    </source>
</evidence>
<feature type="domain" description="NfeD1b N-terminal" evidence="10">
    <location>
        <begin position="51"/>
        <end position="231"/>
    </location>
</feature>
<evidence type="ECO:0000256" key="5">
    <source>
        <dbReference type="SAM" id="MobiDB-lite"/>
    </source>
</evidence>
<dbReference type="InterPro" id="IPR056739">
    <property type="entry name" value="NfeD_membrane"/>
</dbReference>
<feature type="transmembrane region" description="Helical" evidence="6">
    <location>
        <begin position="340"/>
        <end position="358"/>
    </location>
</feature>
<evidence type="ECO:0000256" key="4">
    <source>
        <dbReference type="ARBA" id="ARBA00023136"/>
    </source>
</evidence>
<dbReference type="Gene3D" id="3.90.226.10">
    <property type="entry name" value="2-enoyl-CoA Hydratase, Chain A, domain 1"/>
    <property type="match status" value="1"/>
</dbReference>
<feature type="compositionally biased region" description="Acidic residues" evidence="5">
    <location>
        <begin position="150"/>
        <end position="164"/>
    </location>
</feature>
<evidence type="ECO:0000256" key="3">
    <source>
        <dbReference type="ARBA" id="ARBA00022989"/>
    </source>
</evidence>
<feature type="domain" description="NfeD-like C-terminal" evidence="8">
    <location>
        <begin position="404"/>
        <end position="458"/>
    </location>
</feature>
<keyword evidence="2 6" id="KW-0812">Transmembrane</keyword>
<comment type="caution">
    <text evidence="11">The sequence shown here is derived from an EMBL/GenBank/DDBJ whole genome shotgun (WGS) entry which is preliminary data.</text>
</comment>
<feature type="chain" id="PRO_5046153275" evidence="7">
    <location>
        <begin position="27"/>
        <end position="465"/>
    </location>
</feature>
<dbReference type="EMBL" id="JALJYF010000001">
    <property type="protein sequence ID" value="MCP1726803.1"/>
    <property type="molecule type" value="Genomic_DNA"/>
</dbReference>
<sequence>MTSIRFITALVCILLGILLISGPALLAQDDSSNVQAQSEGGQGVILRVDGAIGPATLDYLRRSISNAGDDNQHLIIIEMDTPGGLVDTTREINKAILSSRVPVVVYVSPSGSRAASAGTFIMYASHVAAMAPATSLGAATPVQIGGAPMDPEDAEEENGEEDAPEPQGDAERKAINDAVSYIRSLAEQRGRNADWAERAVREAATLNSREALEENVIDIVATDLDDLLSQVHGMEVDTEVGTIRLNTENLSLERQDPDWRTELLSVLTNPTVAYLLMLIGIYGLIFEGYNPGAIVPGVVGAICLLLALFAFQVLPVNYAGFALIALGLALIISEAFVPSFGILGIGGLISFVIGSIILMDTDVPGFGIPLPLIATVSIIGGLLTFSIIGFALRARQSPVVSGHEEMIGLIATAREDFTESGQIWVRSEIWRGRSSRPVSKGDKLRVVDIDGLVLQVEPLDNEDQN</sequence>
<feature type="transmembrane region" description="Helical" evidence="6">
    <location>
        <begin position="316"/>
        <end position="333"/>
    </location>
</feature>
<feature type="transmembrane region" description="Helical" evidence="6">
    <location>
        <begin position="263"/>
        <end position="285"/>
    </location>
</feature>
<dbReference type="SUPFAM" id="SSF52096">
    <property type="entry name" value="ClpP/crotonase"/>
    <property type="match status" value="1"/>
</dbReference>
<keyword evidence="12" id="KW-1185">Reference proteome</keyword>
<comment type="subcellular location">
    <subcellularLocation>
        <location evidence="1">Membrane</location>
        <topology evidence="1">Multi-pass membrane protein</topology>
    </subcellularLocation>
</comment>
<dbReference type="PANTHER" id="PTHR33507:SF4">
    <property type="entry name" value="NODULATION COMPETITIVENESS PROTEIN NFED"/>
    <property type="match status" value="1"/>
</dbReference>
<dbReference type="InterPro" id="IPR012340">
    <property type="entry name" value="NA-bd_OB-fold"/>
</dbReference>
<evidence type="ECO:0000256" key="1">
    <source>
        <dbReference type="ARBA" id="ARBA00004141"/>
    </source>
</evidence>
<evidence type="ECO:0000259" key="9">
    <source>
        <dbReference type="Pfam" id="PF24961"/>
    </source>
</evidence>